<keyword evidence="1" id="KW-0472">Membrane</keyword>
<reference evidence="2 3" key="1">
    <citation type="submission" date="2017-12" db="EMBL/GenBank/DDBJ databases">
        <title>Sequencing the genomes of 1000 Actinobacteria strains.</title>
        <authorList>
            <person name="Klenk H.-P."/>
        </authorList>
    </citation>
    <scope>NUCLEOTIDE SEQUENCE [LARGE SCALE GENOMIC DNA]</scope>
    <source>
        <strain evidence="2 3">DSM 44489</strain>
    </source>
</reference>
<dbReference type="AlphaFoldDB" id="A0A2N3VK64"/>
<feature type="transmembrane region" description="Helical" evidence="1">
    <location>
        <begin position="6"/>
        <end position="29"/>
    </location>
</feature>
<organism evidence="2 3">
    <name type="scientific">Nocardia fluminea</name>
    <dbReference type="NCBI Taxonomy" id="134984"/>
    <lineage>
        <taxon>Bacteria</taxon>
        <taxon>Bacillati</taxon>
        <taxon>Actinomycetota</taxon>
        <taxon>Actinomycetes</taxon>
        <taxon>Mycobacteriales</taxon>
        <taxon>Nocardiaceae</taxon>
        <taxon>Nocardia</taxon>
    </lineage>
</organism>
<comment type="caution">
    <text evidence="2">The sequence shown here is derived from an EMBL/GenBank/DDBJ whole genome shotgun (WGS) entry which is preliminary data.</text>
</comment>
<dbReference type="EMBL" id="PJMW01000002">
    <property type="protein sequence ID" value="PKV82000.1"/>
    <property type="molecule type" value="Genomic_DNA"/>
</dbReference>
<sequence>MDSALHYSAVVFGTVAGVVALSFGTSTIVHYRVAKETARWQAAQESTDDSHHAPLVRFTVAQAHRQMREHLLCRRESCERKAQAFQVLVEAGRIVPASDIGES</sequence>
<dbReference type="OrthoDB" id="4555504at2"/>
<evidence type="ECO:0000256" key="1">
    <source>
        <dbReference type="SAM" id="Phobius"/>
    </source>
</evidence>
<proteinExistence type="predicted"/>
<accession>A0A2N3VK64</accession>
<dbReference type="RefSeq" id="WP_101467630.1">
    <property type="nucleotide sequence ID" value="NZ_PJMW01000002.1"/>
</dbReference>
<gene>
    <name evidence="2" type="ORF">ATK86_6483</name>
</gene>
<keyword evidence="3" id="KW-1185">Reference proteome</keyword>
<keyword evidence="1" id="KW-0812">Transmembrane</keyword>
<evidence type="ECO:0000313" key="2">
    <source>
        <dbReference type="EMBL" id="PKV82000.1"/>
    </source>
</evidence>
<keyword evidence="1" id="KW-1133">Transmembrane helix</keyword>
<name>A0A2N3VK64_9NOCA</name>
<protein>
    <submittedName>
        <fullName evidence="2">Uncharacterized protein</fullName>
    </submittedName>
</protein>
<evidence type="ECO:0000313" key="3">
    <source>
        <dbReference type="Proteomes" id="UP000233766"/>
    </source>
</evidence>
<dbReference type="Proteomes" id="UP000233766">
    <property type="component" value="Unassembled WGS sequence"/>
</dbReference>